<organism evidence="2 3">
    <name type="scientific">Candidatus Protofrankia californiensis</name>
    <dbReference type="NCBI Taxonomy" id="1839754"/>
    <lineage>
        <taxon>Bacteria</taxon>
        <taxon>Bacillati</taxon>
        <taxon>Actinomycetota</taxon>
        <taxon>Actinomycetes</taxon>
        <taxon>Frankiales</taxon>
        <taxon>Frankiaceae</taxon>
        <taxon>Protofrankia</taxon>
    </lineage>
</organism>
<feature type="signal peptide" evidence="1">
    <location>
        <begin position="1"/>
        <end position="28"/>
    </location>
</feature>
<evidence type="ECO:0000313" key="3">
    <source>
        <dbReference type="Proteomes" id="UP000199013"/>
    </source>
</evidence>
<keyword evidence="1" id="KW-0732">Signal</keyword>
<dbReference type="AlphaFoldDB" id="A0A1C3NWM9"/>
<keyword evidence="3" id="KW-1185">Reference proteome</keyword>
<feature type="chain" id="PRO_5008679502" evidence="1">
    <location>
        <begin position="29"/>
        <end position="45"/>
    </location>
</feature>
<accession>A0A1C3NWM9</accession>
<proteinExistence type="predicted"/>
<protein>
    <submittedName>
        <fullName evidence="2">Putative secreted protein</fullName>
    </submittedName>
</protein>
<sequence>MPTLHTALAWLRGHALLAALAAAVVAVAADEAAHTIATRTAGGNR</sequence>
<reference evidence="3" key="1">
    <citation type="submission" date="2016-02" db="EMBL/GenBank/DDBJ databases">
        <authorList>
            <person name="Wibberg D."/>
        </authorList>
    </citation>
    <scope>NUCLEOTIDE SEQUENCE [LARGE SCALE GENOMIC DNA]</scope>
</reference>
<dbReference type="Proteomes" id="UP000199013">
    <property type="component" value="Unassembled WGS sequence"/>
</dbReference>
<evidence type="ECO:0000256" key="1">
    <source>
        <dbReference type="SAM" id="SignalP"/>
    </source>
</evidence>
<dbReference type="EMBL" id="FLUV01000792">
    <property type="protein sequence ID" value="SBW21094.1"/>
    <property type="molecule type" value="Genomic_DNA"/>
</dbReference>
<gene>
    <name evidence="2" type="ORF">FDG2_1899</name>
</gene>
<name>A0A1C3NWM9_9ACTN</name>
<evidence type="ECO:0000313" key="2">
    <source>
        <dbReference type="EMBL" id="SBW21094.1"/>
    </source>
</evidence>